<organism evidence="2 3">
    <name type="scientific">Lachnospira eligens</name>
    <dbReference type="NCBI Taxonomy" id="39485"/>
    <lineage>
        <taxon>Bacteria</taxon>
        <taxon>Bacillati</taxon>
        <taxon>Bacillota</taxon>
        <taxon>Clostridia</taxon>
        <taxon>Lachnospirales</taxon>
        <taxon>Lachnospiraceae</taxon>
        <taxon>Lachnospira</taxon>
    </lineage>
</organism>
<dbReference type="EMBL" id="CZBV01000014">
    <property type="protein sequence ID" value="CUQ92238.1"/>
    <property type="molecule type" value="Genomic_DNA"/>
</dbReference>
<dbReference type="PANTHER" id="PTHR13696:SF52">
    <property type="entry name" value="PARA FAMILY PROTEIN CT_582"/>
    <property type="match status" value="1"/>
</dbReference>
<dbReference type="RefSeq" id="WP_055288198.1">
    <property type="nucleotide sequence ID" value="NZ_CABIXW010000014.1"/>
</dbReference>
<dbReference type="PANTHER" id="PTHR13696">
    <property type="entry name" value="P-LOOP CONTAINING NUCLEOSIDE TRIPHOSPHATE HYDROLASE"/>
    <property type="match status" value="1"/>
</dbReference>
<feature type="domain" description="AAA" evidence="1">
    <location>
        <begin position="1"/>
        <end position="166"/>
    </location>
</feature>
<evidence type="ECO:0000313" key="2">
    <source>
        <dbReference type="EMBL" id="CUQ92238.1"/>
    </source>
</evidence>
<dbReference type="Pfam" id="PF13614">
    <property type="entry name" value="AAA_31"/>
    <property type="match status" value="1"/>
</dbReference>
<proteinExistence type="predicted"/>
<gene>
    <name evidence="2" type="primary">soj_7</name>
    <name evidence="2" type="ORF">ERS852492_03060</name>
</gene>
<protein>
    <submittedName>
        <fullName evidence="2">Sporulation initiation inhibitor protein soj</fullName>
    </submittedName>
</protein>
<dbReference type="CDD" id="cd02042">
    <property type="entry name" value="ParAB_family"/>
    <property type="match status" value="1"/>
</dbReference>
<dbReference type="AlphaFoldDB" id="A0A175A621"/>
<dbReference type="InterPro" id="IPR025669">
    <property type="entry name" value="AAA_dom"/>
</dbReference>
<accession>A0A175A621</accession>
<sequence length="249" mass="28022">MNIITAWNLKGGTGKTTTSFNLAATYAAQDKKVLVLDLDMQANLTSFFDADISKHKRSKPDIDQVIRGGIDIRKAIYHSRFDNLDFIKGSNDIMFLELADIYMLGKHLATIADDYDICVIDTHPDASLLTENALAISDLVLIPISLDGFSRDNLNLVIREIIDLESKCGEINFKIFVNKLKNLKSQKIVYGDLVKNHDYPVLETSVSDYSGIQSALLKHKPLFMHRSKSIVNRDYEDLADEVLQIVEVE</sequence>
<dbReference type="InterPro" id="IPR050678">
    <property type="entry name" value="DNA_Partitioning_ATPase"/>
</dbReference>
<evidence type="ECO:0000259" key="1">
    <source>
        <dbReference type="Pfam" id="PF13614"/>
    </source>
</evidence>
<reference evidence="2 3" key="1">
    <citation type="submission" date="2015-09" db="EMBL/GenBank/DDBJ databases">
        <authorList>
            <consortium name="Pathogen Informatics"/>
        </authorList>
    </citation>
    <scope>NUCLEOTIDE SEQUENCE [LARGE SCALE GENOMIC DNA]</scope>
    <source>
        <strain evidence="2 3">2789STDY5834878</strain>
    </source>
</reference>
<dbReference type="SUPFAM" id="SSF52540">
    <property type="entry name" value="P-loop containing nucleoside triphosphate hydrolases"/>
    <property type="match status" value="1"/>
</dbReference>
<dbReference type="Proteomes" id="UP000095780">
    <property type="component" value="Unassembled WGS sequence"/>
</dbReference>
<dbReference type="Gene3D" id="3.40.50.300">
    <property type="entry name" value="P-loop containing nucleotide triphosphate hydrolases"/>
    <property type="match status" value="1"/>
</dbReference>
<name>A0A175A621_9FIRM</name>
<evidence type="ECO:0000313" key="3">
    <source>
        <dbReference type="Proteomes" id="UP000095780"/>
    </source>
</evidence>
<dbReference type="InterPro" id="IPR027417">
    <property type="entry name" value="P-loop_NTPase"/>
</dbReference>